<sequence>MWATYVAHSYKGGIPMKVSDETMLFRKVDDEPMTAEEVLTRVYKSIQEKGYNPINQILGYLISGDPAYITSYNNARSDIRRLERDDLIEELLKEYAKAKQL</sequence>
<comment type="similarity">
    <text evidence="1 2">Belongs to the UPF0297 family.</text>
</comment>
<dbReference type="NCBIfam" id="NF003997">
    <property type="entry name" value="PRK05473.1"/>
    <property type="match status" value="1"/>
</dbReference>
<dbReference type="STRING" id="39777.B7L28_05920"/>
<dbReference type="HAMAP" id="MF_01507">
    <property type="entry name" value="UPF0297"/>
    <property type="match status" value="1"/>
</dbReference>
<dbReference type="PATRIC" id="fig|39777.7.peg.1764"/>
<gene>
    <name evidence="3" type="ORF">HMPREF3233_01801</name>
</gene>
<dbReference type="Proteomes" id="UP000070226">
    <property type="component" value="Unassembled WGS sequence"/>
</dbReference>
<accession>A0A133S1A4</accession>
<dbReference type="AlphaFoldDB" id="A0A133S1A4"/>
<dbReference type="PANTHER" id="PTHR40067">
    <property type="entry name" value="UPF0297 PROTEIN YRZL"/>
    <property type="match status" value="1"/>
</dbReference>
<dbReference type="PANTHER" id="PTHR40067:SF1">
    <property type="entry name" value="UPF0297 PROTEIN YRZL"/>
    <property type="match status" value="1"/>
</dbReference>
<dbReference type="InterPro" id="IPR009309">
    <property type="entry name" value="IreB"/>
</dbReference>
<evidence type="ECO:0000313" key="4">
    <source>
        <dbReference type="Proteomes" id="UP000070226"/>
    </source>
</evidence>
<evidence type="ECO:0000313" key="3">
    <source>
        <dbReference type="EMBL" id="KXA62137.1"/>
    </source>
</evidence>
<organism evidence="3">
    <name type="scientific">Veillonella atypica</name>
    <dbReference type="NCBI Taxonomy" id="39777"/>
    <lineage>
        <taxon>Bacteria</taxon>
        <taxon>Bacillati</taxon>
        <taxon>Bacillota</taxon>
        <taxon>Negativicutes</taxon>
        <taxon>Veillonellales</taxon>
        <taxon>Veillonellaceae</taxon>
        <taxon>Veillonella</taxon>
    </lineage>
</organism>
<name>A0A133S1A4_9FIRM</name>
<evidence type="ECO:0000256" key="1">
    <source>
        <dbReference type="ARBA" id="ARBA00010888"/>
    </source>
</evidence>
<protein>
    <recommendedName>
        <fullName evidence="2">UPF0297 protein HMPREF3233_01801</fullName>
    </recommendedName>
</protein>
<reference evidence="3 4" key="1">
    <citation type="submission" date="2016-01" db="EMBL/GenBank/DDBJ databases">
        <authorList>
            <person name="Oliw E.H."/>
        </authorList>
    </citation>
    <scope>NUCLEOTIDE SEQUENCE [LARGE SCALE GENOMIC DNA]</scope>
    <source>
        <strain evidence="3 4">CMW7756B</strain>
    </source>
</reference>
<dbReference type="PIRSF" id="PIRSF037258">
    <property type="entry name" value="DUF965_bac"/>
    <property type="match status" value="1"/>
</dbReference>
<dbReference type="EMBL" id="LRQT01000097">
    <property type="protein sequence ID" value="KXA62137.1"/>
    <property type="molecule type" value="Genomic_DNA"/>
</dbReference>
<evidence type="ECO:0000256" key="2">
    <source>
        <dbReference type="HAMAP-Rule" id="MF_01507"/>
    </source>
</evidence>
<comment type="caution">
    <text evidence="3">The sequence shown here is derived from an EMBL/GenBank/DDBJ whole genome shotgun (WGS) entry which is preliminary data.</text>
</comment>
<proteinExistence type="inferred from homology"/>
<dbReference type="Pfam" id="PF06135">
    <property type="entry name" value="IreB"/>
    <property type="match status" value="1"/>
</dbReference>